<accession>A0A4C1VPL6</accession>
<dbReference type="AlphaFoldDB" id="A0A4C1VPL6"/>
<dbReference type="EMBL" id="BGZK01000392">
    <property type="protein sequence ID" value="GBP41086.1"/>
    <property type="molecule type" value="Genomic_DNA"/>
</dbReference>
<dbReference type="OrthoDB" id="412981at2759"/>
<dbReference type="Proteomes" id="UP000299102">
    <property type="component" value="Unassembled WGS sequence"/>
</dbReference>
<comment type="caution">
    <text evidence="2">The sequence shown here is derived from an EMBL/GenBank/DDBJ whole genome shotgun (WGS) entry which is preliminary data.</text>
</comment>
<proteinExistence type="predicted"/>
<sequence>MSSTRAEPRGACCAQYSDRTYRFEPKPPCIKATSVPGSRTRLQHCTHSAPLCKGRRSKPSRTSPHHPTDNGRSGTRIACRMFDIADQGPYEFLRNITPTQEGSPSGGPLPRELLKTPPSKN</sequence>
<reference evidence="2 3" key="1">
    <citation type="journal article" date="2019" name="Commun. Biol.">
        <title>The bagworm genome reveals a unique fibroin gene that provides high tensile strength.</title>
        <authorList>
            <person name="Kono N."/>
            <person name="Nakamura H."/>
            <person name="Ohtoshi R."/>
            <person name="Tomita M."/>
            <person name="Numata K."/>
            <person name="Arakawa K."/>
        </authorList>
    </citation>
    <scope>NUCLEOTIDE SEQUENCE [LARGE SCALE GENOMIC DNA]</scope>
</reference>
<evidence type="ECO:0000256" key="1">
    <source>
        <dbReference type="SAM" id="MobiDB-lite"/>
    </source>
</evidence>
<evidence type="ECO:0000313" key="2">
    <source>
        <dbReference type="EMBL" id="GBP41086.1"/>
    </source>
</evidence>
<organism evidence="2 3">
    <name type="scientific">Eumeta variegata</name>
    <name type="common">Bagworm moth</name>
    <name type="synonym">Eumeta japonica</name>
    <dbReference type="NCBI Taxonomy" id="151549"/>
    <lineage>
        <taxon>Eukaryota</taxon>
        <taxon>Metazoa</taxon>
        <taxon>Ecdysozoa</taxon>
        <taxon>Arthropoda</taxon>
        <taxon>Hexapoda</taxon>
        <taxon>Insecta</taxon>
        <taxon>Pterygota</taxon>
        <taxon>Neoptera</taxon>
        <taxon>Endopterygota</taxon>
        <taxon>Lepidoptera</taxon>
        <taxon>Glossata</taxon>
        <taxon>Ditrysia</taxon>
        <taxon>Tineoidea</taxon>
        <taxon>Psychidae</taxon>
        <taxon>Oiketicinae</taxon>
        <taxon>Eumeta</taxon>
    </lineage>
</organism>
<feature type="region of interest" description="Disordered" evidence="1">
    <location>
        <begin position="95"/>
        <end position="121"/>
    </location>
</feature>
<name>A0A4C1VPL6_EUMVA</name>
<keyword evidence="3" id="KW-1185">Reference proteome</keyword>
<gene>
    <name evidence="2" type="ORF">EVAR_32908_1</name>
</gene>
<feature type="region of interest" description="Disordered" evidence="1">
    <location>
        <begin position="34"/>
        <end position="77"/>
    </location>
</feature>
<protein>
    <submittedName>
        <fullName evidence="2">Uncharacterized protein</fullName>
    </submittedName>
</protein>
<evidence type="ECO:0000313" key="3">
    <source>
        <dbReference type="Proteomes" id="UP000299102"/>
    </source>
</evidence>